<dbReference type="GO" id="GO:0003677">
    <property type="term" value="F:DNA binding"/>
    <property type="evidence" value="ECO:0007669"/>
    <property type="project" value="InterPro"/>
</dbReference>
<organism evidence="2 3">
    <name type="scientific">Candidatus Woykebacteria bacterium RBG_16_44_10</name>
    <dbReference type="NCBI Taxonomy" id="1802597"/>
    <lineage>
        <taxon>Bacteria</taxon>
        <taxon>Candidatus Woykeibacteriota</taxon>
    </lineage>
</organism>
<comment type="caution">
    <text evidence="2">The sequence shown here is derived from an EMBL/GenBank/DDBJ whole genome shotgun (WGS) entry which is preliminary data.</text>
</comment>
<protein>
    <recommendedName>
        <fullName evidence="1">Transcription elongation factor GreA/GreB C-terminal domain-containing protein</fullName>
    </recommendedName>
</protein>
<dbReference type="GO" id="GO:0070063">
    <property type="term" value="F:RNA polymerase binding"/>
    <property type="evidence" value="ECO:0007669"/>
    <property type="project" value="InterPro"/>
</dbReference>
<sequence>MKNSAKYGKTHAAKYIEGGNSLPTNSNPALRGRVEVVVMTQADKEALEAELREIDAQEGPLSREVARMNMDKDDAQSATIVARRSELATLTRRRDEIVRTLSNAQVVEASGADTVSIGSRVLVQIAGQAPPVQLQICRNGNAKAGRITPESPIAKALLEGVDRDGRRQGAKEGDTVVAKTPSGPTEITVLSIISVDEGCNDT</sequence>
<accession>A0A1G1WF00</accession>
<evidence type="ECO:0000259" key="1">
    <source>
        <dbReference type="Pfam" id="PF01272"/>
    </source>
</evidence>
<name>A0A1G1WF00_9BACT</name>
<dbReference type="GO" id="GO:0006354">
    <property type="term" value="P:DNA-templated transcription elongation"/>
    <property type="evidence" value="ECO:0007669"/>
    <property type="project" value="TreeGrafter"/>
</dbReference>
<proteinExistence type="predicted"/>
<dbReference type="InterPro" id="IPR036953">
    <property type="entry name" value="GreA/GreB_C_sf"/>
</dbReference>
<dbReference type="PANTHER" id="PTHR30437:SF4">
    <property type="entry name" value="TRANSCRIPTION ELONGATION FACTOR GREA"/>
    <property type="match status" value="1"/>
</dbReference>
<dbReference type="Gene3D" id="3.10.50.30">
    <property type="entry name" value="Transcription elongation factor, GreA/GreB, C-terminal domain"/>
    <property type="match status" value="1"/>
</dbReference>
<feature type="domain" description="Transcription elongation factor GreA/GreB C-terminal" evidence="1">
    <location>
        <begin position="112"/>
        <end position="192"/>
    </location>
</feature>
<dbReference type="AlphaFoldDB" id="A0A1G1WF00"/>
<dbReference type="Pfam" id="PF01272">
    <property type="entry name" value="GreA_GreB"/>
    <property type="match status" value="1"/>
</dbReference>
<reference evidence="2 3" key="1">
    <citation type="journal article" date="2016" name="Nat. Commun.">
        <title>Thousands of microbial genomes shed light on interconnected biogeochemical processes in an aquifer system.</title>
        <authorList>
            <person name="Anantharaman K."/>
            <person name="Brown C.T."/>
            <person name="Hug L.A."/>
            <person name="Sharon I."/>
            <person name="Castelle C.J."/>
            <person name="Probst A.J."/>
            <person name="Thomas B.C."/>
            <person name="Singh A."/>
            <person name="Wilkins M.J."/>
            <person name="Karaoz U."/>
            <person name="Brodie E.L."/>
            <person name="Williams K.H."/>
            <person name="Hubbard S.S."/>
            <person name="Banfield J.F."/>
        </authorList>
    </citation>
    <scope>NUCLEOTIDE SEQUENCE [LARGE SCALE GENOMIC DNA]</scope>
</reference>
<dbReference type="SUPFAM" id="SSF54534">
    <property type="entry name" value="FKBP-like"/>
    <property type="match status" value="1"/>
</dbReference>
<dbReference type="STRING" id="1802597.A2Z24_02055"/>
<dbReference type="InterPro" id="IPR023459">
    <property type="entry name" value="Tscrpt_elong_fac_GreA/B_fam"/>
</dbReference>
<evidence type="ECO:0000313" key="3">
    <source>
        <dbReference type="Proteomes" id="UP000177588"/>
    </source>
</evidence>
<dbReference type="InterPro" id="IPR036805">
    <property type="entry name" value="Tscrpt_elong_fac_GreA/B_N_sf"/>
</dbReference>
<dbReference type="Proteomes" id="UP000177588">
    <property type="component" value="Unassembled WGS sequence"/>
</dbReference>
<dbReference type="Gene3D" id="1.10.287.180">
    <property type="entry name" value="Transcription elongation factor, GreA/GreB, N-terminal domain"/>
    <property type="match status" value="1"/>
</dbReference>
<gene>
    <name evidence="2" type="ORF">A2Z24_02055</name>
</gene>
<dbReference type="GO" id="GO:0032784">
    <property type="term" value="P:regulation of DNA-templated transcription elongation"/>
    <property type="evidence" value="ECO:0007669"/>
    <property type="project" value="InterPro"/>
</dbReference>
<dbReference type="InterPro" id="IPR001437">
    <property type="entry name" value="Tscrpt_elong_fac_GreA/B_C"/>
</dbReference>
<dbReference type="EMBL" id="MHCT01000011">
    <property type="protein sequence ID" value="OGY26279.1"/>
    <property type="molecule type" value="Genomic_DNA"/>
</dbReference>
<dbReference type="PANTHER" id="PTHR30437">
    <property type="entry name" value="TRANSCRIPTION ELONGATION FACTOR GREA"/>
    <property type="match status" value="1"/>
</dbReference>
<evidence type="ECO:0000313" key="2">
    <source>
        <dbReference type="EMBL" id="OGY26279.1"/>
    </source>
</evidence>